<sequence>MAAPGDGGWEPTAQQAEWERWAWQQWEAQQDPSAAAHYAAQQQQQQQYDQQPPQQYGGQPGHPNGNGFGGWQQPGGGYDGAAAGWRPSLPGVDDESSRRPPPAKRQRHDTPLQPDQHAMFLSARGGGDGGGSRGGATPTSAPPPSGKAARRAANAAAAATGDYLDQYPAVKQLIRRFKAELRVDQFPLQLLNEYATRLMYQVVWAVEQESRMGGFRVEVRLASKRDGETIEAAAGRARNKQAGKQVASAALLQKMLDEGTIDEESMLNPGTGSKDKKNWQTPQRPGLGAPADTPGSGGRFGGGRFSGGRHGGGRYGSPYGRFGGFSPLGRVGASPFVRGGVMVPAGAGFELQPTPGSAGTQARLDAASKPYRPPSLAEQINSFAAAALPNAAKQFTPTGAVRRASQHGGANGSGGGGGGAALQSNSGAEGSRGLGWAGAEVPEPGEVPPQLPAGTTGAA</sequence>
<dbReference type="EMBL" id="LHPF02000048">
    <property type="protein sequence ID" value="PSC67802.1"/>
    <property type="molecule type" value="Genomic_DNA"/>
</dbReference>
<dbReference type="OrthoDB" id="551800at2759"/>
<dbReference type="GO" id="GO:0003723">
    <property type="term" value="F:RNA binding"/>
    <property type="evidence" value="ECO:0007669"/>
    <property type="project" value="UniProtKB-UniRule"/>
</dbReference>
<gene>
    <name evidence="4" type="ORF">C2E20_8588</name>
</gene>
<dbReference type="AlphaFoldDB" id="A0A2P6V135"/>
<organism evidence="4 5">
    <name type="scientific">Micractinium conductrix</name>
    <dbReference type="NCBI Taxonomy" id="554055"/>
    <lineage>
        <taxon>Eukaryota</taxon>
        <taxon>Viridiplantae</taxon>
        <taxon>Chlorophyta</taxon>
        <taxon>core chlorophytes</taxon>
        <taxon>Trebouxiophyceae</taxon>
        <taxon>Chlorellales</taxon>
        <taxon>Chlorellaceae</taxon>
        <taxon>Chlorella clade</taxon>
        <taxon>Micractinium</taxon>
    </lineage>
</organism>
<accession>A0A2P6V135</accession>
<proteinExistence type="predicted"/>
<dbReference type="Gene3D" id="3.30.160.20">
    <property type="match status" value="1"/>
</dbReference>
<evidence type="ECO:0000313" key="5">
    <source>
        <dbReference type="Proteomes" id="UP000239649"/>
    </source>
</evidence>
<feature type="compositionally biased region" description="Gly residues" evidence="2">
    <location>
        <begin position="58"/>
        <end position="79"/>
    </location>
</feature>
<reference evidence="4 5" key="1">
    <citation type="journal article" date="2018" name="Plant J.">
        <title>Genome sequences of Chlorella sorokiniana UTEX 1602 and Micractinium conductrix SAG 241.80: implications to maltose excretion by a green alga.</title>
        <authorList>
            <person name="Arriola M.B."/>
            <person name="Velmurugan N."/>
            <person name="Zhang Y."/>
            <person name="Plunkett M.H."/>
            <person name="Hondzo H."/>
            <person name="Barney B.M."/>
        </authorList>
    </citation>
    <scope>NUCLEOTIDE SEQUENCE [LARGE SCALE GENOMIC DNA]</scope>
    <source>
        <strain evidence="4 5">SAG 241.80</strain>
    </source>
</reference>
<feature type="region of interest" description="Disordered" evidence="2">
    <location>
        <begin position="27"/>
        <end position="149"/>
    </location>
</feature>
<keyword evidence="5" id="KW-1185">Reference proteome</keyword>
<feature type="compositionally biased region" description="Low complexity" evidence="2">
    <location>
        <begin position="27"/>
        <end position="57"/>
    </location>
</feature>
<evidence type="ECO:0000256" key="1">
    <source>
        <dbReference type="PROSITE-ProRule" id="PRU00266"/>
    </source>
</evidence>
<comment type="caution">
    <text evidence="4">The sequence shown here is derived from an EMBL/GenBank/DDBJ whole genome shotgun (WGS) entry which is preliminary data.</text>
</comment>
<feature type="compositionally biased region" description="Gly residues" evidence="2">
    <location>
        <begin position="295"/>
        <end position="312"/>
    </location>
</feature>
<evidence type="ECO:0000313" key="4">
    <source>
        <dbReference type="EMBL" id="PSC67802.1"/>
    </source>
</evidence>
<feature type="region of interest" description="Disordered" evidence="2">
    <location>
        <begin position="263"/>
        <end position="312"/>
    </location>
</feature>
<feature type="compositionally biased region" description="Gly residues" evidence="2">
    <location>
        <begin position="409"/>
        <end position="420"/>
    </location>
</feature>
<feature type="region of interest" description="Disordered" evidence="2">
    <location>
        <begin position="397"/>
        <end position="459"/>
    </location>
</feature>
<dbReference type="Proteomes" id="UP000239649">
    <property type="component" value="Unassembled WGS sequence"/>
</dbReference>
<feature type="compositionally biased region" description="Gly residues" evidence="2">
    <location>
        <begin position="124"/>
        <end position="134"/>
    </location>
</feature>
<keyword evidence="1" id="KW-0694">RNA-binding</keyword>
<protein>
    <recommendedName>
        <fullName evidence="3">DRBM domain-containing protein</fullName>
    </recommendedName>
</protein>
<dbReference type="InterPro" id="IPR014720">
    <property type="entry name" value="dsRBD_dom"/>
</dbReference>
<evidence type="ECO:0000259" key="3">
    <source>
        <dbReference type="PROSITE" id="PS50137"/>
    </source>
</evidence>
<name>A0A2P6V135_9CHLO</name>
<evidence type="ECO:0000256" key="2">
    <source>
        <dbReference type="SAM" id="MobiDB-lite"/>
    </source>
</evidence>
<dbReference type="PROSITE" id="PS50137">
    <property type="entry name" value="DS_RBD"/>
    <property type="match status" value="1"/>
</dbReference>
<feature type="region of interest" description="Disordered" evidence="2">
    <location>
        <begin position="1"/>
        <end position="20"/>
    </location>
</feature>
<feature type="domain" description="DRBM" evidence="3">
    <location>
        <begin position="186"/>
        <end position="257"/>
    </location>
</feature>